<protein>
    <submittedName>
        <fullName evidence="6">Protein AATF</fullName>
    </submittedName>
</protein>
<evidence type="ECO:0000259" key="3">
    <source>
        <dbReference type="Pfam" id="PF08164"/>
    </source>
</evidence>
<dbReference type="Pfam" id="PF13339">
    <property type="entry name" value="AATF-Che1"/>
    <property type="match status" value="1"/>
</dbReference>
<comment type="similarity">
    <text evidence="1">Belongs to the AATF family.</text>
</comment>
<feature type="domain" description="Apoptosis-antagonizing transcription factor C-terminal" evidence="3">
    <location>
        <begin position="426"/>
        <end position="510"/>
    </location>
</feature>
<feature type="compositionally biased region" description="Polar residues" evidence="2">
    <location>
        <begin position="1"/>
        <end position="11"/>
    </location>
</feature>
<feature type="compositionally biased region" description="Acidic residues" evidence="2">
    <location>
        <begin position="82"/>
        <end position="93"/>
    </location>
</feature>
<feature type="region of interest" description="Disordered" evidence="2">
    <location>
        <begin position="1"/>
        <end position="25"/>
    </location>
</feature>
<feature type="domain" description="AATF leucine zipper-containing" evidence="4">
    <location>
        <begin position="193"/>
        <end position="338"/>
    </location>
</feature>
<feature type="compositionally biased region" description="Acidic residues" evidence="2">
    <location>
        <begin position="130"/>
        <end position="167"/>
    </location>
</feature>
<dbReference type="GO" id="GO:0005730">
    <property type="term" value="C:nucleolus"/>
    <property type="evidence" value="ECO:0007669"/>
    <property type="project" value="TreeGrafter"/>
</dbReference>
<dbReference type="Proteomes" id="UP001318040">
    <property type="component" value="Chromosome 41"/>
</dbReference>
<name>A0AAJ7TZ12_PETMA</name>
<reference evidence="6" key="1">
    <citation type="submission" date="2025-08" db="UniProtKB">
        <authorList>
            <consortium name="RefSeq"/>
        </authorList>
    </citation>
    <scope>IDENTIFICATION</scope>
    <source>
        <tissue evidence="6">Sperm</tissue>
    </source>
</reference>
<organism evidence="5 6">
    <name type="scientific">Petromyzon marinus</name>
    <name type="common">Sea lamprey</name>
    <dbReference type="NCBI Taxonomy" id="7757"/>
    <lineage>
        <taxon>Eukaryota</taxon>
        <taxon>Metazoa</taxon>
        <taxon>Chordata</taxon>
        <taxon>Craniata</taxon>
        <taxon>Vertebrata</taxon>
        <taxon>Cyclostomata</taxon>
        <taxon>Hyperoartia</taxon>
        <taxon>Petromyzontiformes</taxon>
        <taxon>Petromyzontidae</taxon>
        <taxon>Petromyzon</taxon>
    </lineage>
</organism>
<keyword evidence="5" id="KW-1185">Reference proteome</keyword>
<feature type="region of interest" description="Disordered" evidence="2">
    <location>
        <begin position="62"/>
        <end position="112"/>
    </location>
</feature>
<evidence type="ECO:0000259" key="4">
    <source>
        <dbReference type="Pfam" id="PF13339"/>
    </source>
</evidence>
<dbReference type="CTD" id="26574"/>
<dbReference type="AlphaFoldDB" id="A0AAJ7TZ12"/>
<evidence type="ECO:0000313" key="6">
    <source>
        <dbReference type="RefSeq" id="XP_032825303.1"/>
    </source>
</evidence>
<evidence type="ECO:0000313" key="5">
    <source>
        <dbReference type="Proteomes" id="UP001318040"/>
    </source>
</evidence>
<dbReference type="InterPro" id="IPR012617">
    <property type="entry name" value="AATF_C"/>
</dbReference>
<dbReference type="PANTHER" id="PTHR15565">
    <property type="entry name" value="AATF PROTEIN APOPTOSIS ANTAGONIZING TRANSCRIPTION FACTOR"/>
    <property type="match status" value="1"/>
</dbReference>
<feature type="region of interest" description="Disordered" evidence="2">
    <location>
        <begin position="126"/>
        <end position="180"/>
    </location>
</feature>
<dbReference type="InterPro" id="IPR039223">
    <property type="entry name" value="AATF/Bfr2"/>
</dbReference>
<evidence type="ECO:0000256" key="1">
    <source>
        <dbReference type="ARBA" id="ARBA00008966"/>
    </source>
</evidence>
<feature type="compositionally biased region" description="Basic and acidic residues" evidence="2">
    <location>
        <begin position="70"/>
        <end position="81"/>
    </location>
</feature>
<sequence>MSLSESLSALLNPTPRAVDPEDADTGCCRARLAERFAQNEEEEDDVGPSVLRRRAALAENDARYSGLIATRRDLHHLGDHRDDEDDDGSDDESSVGAASEAQVEAEEQEEGAAAITSVTWEHTHPGEQQLQEDDDENDSPGDDDDNDDDADGNIMDEEEEVTSEEEGLLQGGLHKPENGGVATFQSEEIDEEVGKGQAIKRQIGLWDHLLEARIKMQRALEICNRLPQPDTLPGFKARAGDALSRTLGESRSVLLEQMRLLTDLQNHLLHSNADTQHMVDRSSLHNWEEKPGCAALPQGGRAPSKRSLLMDEYPDFSAKRFTAYKHHRNAVIQKWHDKTKLGGGKMKGFASFDRSVLLQIEHVLQERERLLLRTQTKRSAFTILGKTPNEETSSMGTDESHPAVTPRAVSQLKDIDPEVFDDGDFYHQLLRELIECKTAATDSNDQLAWGRQWLEIQKLRSKVKKKVDTKASKGRKIRYNVHSKLLSFMAPVDNSCISDEARTELFRSLFGKSQKLEPSPAV</sequence>
<gene>
    <name evidence="6" type="primary">AATF</name>
</gene>
<dbReference type="GO" id="GO:0006357">
    <property type="term" value="P:regulation of transcription by RNA polymerase II"/>
    <property type="evidence" value="ECO:0007669"/>
    <property type="project" value="TreeGrafter"/>
</dbReference>
<dbReference type="RefSeq" id="XP_032825303.1">
    <property type="nucleotide sequence ID" value="XM_032969412.1"/>
</dbReference>
<evidence type="ECO:0000256" key="2">
    <source>
        <dbReference type="SAM" id="MobiDB-lite"/>
    </source>
</evidence>
<proteinExistence type="inferred from homology"/>
<dbReference type="Pfam" id="PF08164">
    <property type="entry name" value="TRAUB"/>
    <property type="match status" value="1"/>
</dbReference>
<dbReference type="KEGG" id="pmrn:116951055"/>
<dbReference type="PANTHER" id="PTHR15565:SF0">
    <property type="entry name" value="PROTEIN AATF"/>
    <property type="match status" value="1"/>
</dbReference>
<dbReference type="InterPro" id="IPR025160">
    <property type="entry name" value="AATF"/>
</dbReference>
<accession>A0AAJ7TZ12</accession>